<reference evidence="1" key="1">
    <citation type="journal article" date="2013" name="Nat. Biotechnol.">
        <title>Draft genome sequence of chickpea (Cicer arietinum) provides a resource for trait improvement.</title>
        <authorList>
            <person name="Varshney R.K."/>
            <person name="Song C."/>
            <person name="Saxena R.K."/>
            <person name="Azam S."/>
            <person name="Yu S."/>
            <person name="Sharpe A.G."/>
            <person name="Cannon S."/>
            <person name="Baek J."/>
            <person name="Rosen B.D."/>
            <person name="Tar'an B."/>
            <person name="Millan T."/>
            <person name="Zhang X."/>
            <person name="Ramsay L.D."/>
            <person name="Iwata A."/>
            <person name="Wang Y."/>
            <person name="Nelson W."/>
            <person name="Farmer A.D."/>
            <person name="Gaur P.M."/>
            <person name="Soderlund C."/>
            <person name="Penmetsa R.V."/>
            <person name="Xu C."/>
            <person name="Bharti A.K."/>
            <person name="He W."/>
            <person name="Winter P."/>
            <person name="Zhao S."/>
            <person name="Hane J.K."/>
            <person name="Carrasquilla-Garcia N."/>
            <person name="Condie J.A."/>
            <person name="Upadhyaya H.D."/>
            <person name="Luo M.C."/>
            <person name="Thudi M."/>
            <person name="Gowda C.L."/>
            <person name="Singh N.P."/>
            <person name="Lichtenzveig J."/>
            <person name="Gali K.K."/>
            <person name="Rubio J."/>
            <person name="Nadarajan N."/>
            <person name="Dolezel J."/>
            <person name="Bansal K.C."/>
            <person name="Xu X."/>
            <person name="Edwards D."/>
            <person name="Zhang G."/>
            <person name="Kahl G."/>
            <person name="Gil J."/>
            <person name="Singh K.B."/>
            <person name="Datta S.K."/>
            <person name="Jackson S.A."/>
            <person name="Wang J."/>
            <person name="Cook D.R."/>
        </authorList>
    </citation>
    <scope>NUCLEOTIDE SEQUENCE [LARGE SCALE GENOMIC DNA]</scope>
    <source>
        <strain evidence="1">cv. CDC Frontier</strain>
    </source>
</reference>
<dbReference type="Proteomes" id="UP000087171">
    <property type="component" value="Chromosome Ca7"/>
</dbReference>
<evidence type="ECO:0000313" key="2">
    <source>
        <dbReference type="RefSeq" id="XP_027192720.1"/>
    </source>
</evidence>
<evidence type="ECO:0000313" key="1">
    <source>
        <dbReference type="Proteomes" id="UP000087171"/>
    </source>
</evidence>
<dbReference type="AlphaFoldDB" id="A0A3Q7YGR9"/>
<gene>
    <name evidence="2" type="primary">LOC113787764</name>
</gene>
<reference evidence="2" key="2">
    <citation type="submission" date="2025-08" db="UniProtKB">
        <authorList>
            <consortium name="RefSeq"/>
        </authorList>
    </citation>
    <scope>IDENTIFICATION</scope>
    <source>
        <tissue evidence="2">Etiolated seedlings</tissue>
    </source>
</reference>
<dbReference type="RefSeq" id="XP_027192720.1">
    <property type="nucleotide sequence ID" value="XM_027336919.1"/>
</dbReference>
<sequence>MYKIGCHVGHICCWSIVYNFLRIYSLKPNVVKFDESTINNEIGILENISKCSTKALSSIEEKSLPSDCIDHLEIECKVVDGQEKVQEKSNIMKHLKIFTDKNNLKALFAPALWGSGRWCDNWYSSSIKKSSNW</sequence>
<proteinExistence type="predicted"/>
<accession>A0A3Q7YGR9</accession>
<protein>
    <submittedName>
        <fullName evidence="2">Uncharacterized protein LOC113787764</fullName>
    </submittedName>
</protein>
<organism evidence="1 2">
    <name type="scientific">Cicer arietinum</name>
    <name type="common">Chickpea</name>
    <name type="synonym">Garbanzo</name>
    <dbReference type="NCBI Taxonomy" id="3827"/>
    <lineage>
        <taxon>Eukaryota</taxon>
        <taxon>Viridiplantae</taxon>
        <taxon>Streptophyta</taxon>
        <taxon>Embryophyta</taxon>
        <taxon>Tracheophyta</taxon>
        <taxon>Spermatophyta</taxon>
        <taxon>Magnoliopsida</taxon>
        <taxon>eudicotyledons</taxon>
        <taxon>Gunneridae</taxon>
        <taxon>Pentapetalae</taxon>
        <taxon>rosids</taxon>
        <taxon>fabids</taxon>
        <taxon>Fabales</taxon>
        <taxon>Fabaceae</taxon>
        <taxon>Papilionoideae</taxon>
        <taxon>50 kb inversion clade</taxon>
        <taxon>NPAAA clade</taxon>
        <taxon>Hologalegina</taxon>
        <taxon>IRL clade</taxon>
        <taxon>Cicereae</taxon>
        <taxon>Cicer</taxon>
    </lineage>
</organism>
<name>A0A3Q7YGR9_CICAR</name>
<dbReference type="OrthoDB" id="191139at2759"/>
<keyword evidence="1" id="KW-1185">Reference proteome</keyword>